<dbReference type="AlphaFoldDB" id="A0A9D1DFS8"/>
<name>A0A9D1DFS8_9FIRM</name>
<comment type="caution">
    <text evidence="1">The sequence shown here is derived from an EMBL/GenBank/DDBJ whole genome shotgun (WGS) entry which is preliminary data.</text>
</comment>
<proteinExistence type="predicted"/>
<evidence type="ECO:0000313" key="1">
    <source>
        <dbReference type="EMBL" id="HIR48178.1"/>
    </source>
</evidence>
<organism evidence="1 2">
    <name type="scientific">Candidatus Caccousia avicola</name>
    <dbReference type="NCBI Taxonomy" id="2840721"/>
    <lineage>
        <taxon>Bacteria</taxon>
        <taxon>Bacillati</taxon>
        <taxon>Bacillota</taxon>
        <taxon>Clostridia</taxon>
        <taxon>Eubacteriales</taxon>
        <taxon>Oscillospiraceae</taxon>
        <taxon>Oscillospiraceae incertae sedis</taxon>
        <taxon>Candidatus Caccousia</taxon>
    </lineage>
</organism>
<accession>A0A9D1DFS8</accession>
<reference evidence="1" key="2">
    <citation type="journal article" date="2021" name="PeerJ">
        <title>Extensive microbial diversity within the chicken gut microbiome revealed by metagenomics and culture.</title>
        <authorList>
            <person name="Gilroy R."/>
            <person name="Ravi A."/>
            <person name="Getino M."/>
            <person name="Pursley I."/>
            <person name="Horton D.L."/>
            <person name="Alikhan N.F."/>
            <person name="Baker D."/>
            <person name="Gharbi K."/>
            <person name="Hall N."/>
            <person name="Watson M."/>
            <person name="Adriaenssens E.M."/>
            <person name="Foster-Nyarko E."/>
            <person name="Jarju S."/>
            <person name="Secka A."/>
            <person name="Antonio M."/>
            <person name="Oren A."/>
            <person name="Chaudhuri R.R."/>
            <person name="La Ragione R."/>
            <person name="Hildebrand F."/>
            <person name="Pallen M.J."/>
        </authorList>
    </citation>
    <scope>NUCLEOTIDE SEQUENCE</scope>
    <source>
        <strain evidence="1">ChiSxjej1B13-7958</strain>
    </source>
</reference>
<protein>
    <submittedName>
        <fullName evidence="1">Phage head closure protein</fullName>
    </submittedName>
</protein>
<sequence length="119" mass="13604">MRGYKNFESDPHPGDLRHLVEIGYTENTVNENGYPEPNDVVVCRTWASVVDAGNQHYRAADVMNTEQVINFTIRYRDDVKPGMWVRFRGEKWDISTLGEYAFKRTYLGLKASLSKGVSG</sequence>
<dbReference type="Pfam" id="PF05521">
    <property type="entry name" value="Phage_HCP"/>
    <property type="match status" value="1"/>
</dbReference>
<reference evidence="1" key="1">
    <citation type="submission" date="2020-10" db="EMBL/GenBank/DDBJ databases">
        <authorList>
            <person name="Gilroy R."/>
        </authorList>
    </citation>
    <scope>NUCLEOTIDE SEQUENCE</scope>
    <source>
        <strain evidence="1">ChiSxjej1B13-7958</strain>
    </source>
</reference>
<gene>
    <name evidence="1" type="ORF">IAB89_11090</name>
</gene>
<dbReference type="Proteomes" id="UP000824242">
    <property type="component" value="Unassembled WGS sequence"/>
</dbReference>
<dbReference type="Gene3D" id="2.40.10.270">
    <property type="entry name" value="Bacteriophage SPP1 head-tail adaptor protein"/>
    <property type="match status" value="1"/>
</dbReference>
<dbReference type="InterPro" id="IPR008767">
    <property type="entry name" value="Phage_SPP1_head-tail_adaptor"/>
</dbReference>
<dbReference type="NCBIfam" id="TIGR01563">
    <property type="entry name" value="gp16_SPP1"/>
    <property type="match status" value="1"/>
</dbReference>
<evidence type="ECO:0000313" key="2">
    <source>
        <dbReference type="Proteomes" id="UP000824242"/>
    </source>
</evidence>
<dbReference type="InterPro" id="IPR038666">
    <property type="entry name" value="SSP1_head-tail_sf"/>
</dbReference>
<dbReference type="EMBL" id="DVGZ01000120">
    <property type="protein sequence ID" value="HIR48178.1"/>
    <property type="molecule type" value="Genomic_DNA"/>
</dbReference>